<keyword evidence="2" id="KW-0539">Nucleus</keyword>
<dbReference type="Pfam" id="PF03457">
    <property type="entry name" value="HA"/>
    <property type="match status" value="1"/>
</dbReference>
<protein>
    <recommendedName>
        <fullName evidence="3">CCT domain-containing protein</fullName>
    </recommendedName>
</protein>
<evidence type="ECO:0000256" key="2">
    <source>
        <dbReference type="ARBA" id="ARBA00023242"/>
    </source>
</evidence>
<dbReference type="Proteomes" id="UP001632037">
    <property type="component" value="Unassembled WGS sequence"/>
</dbReference>
<gene>
    <name evidence="4" type="ORF">V7S43_016030</name>
</gene>
<dbReference type="InterPro" id="IPR005114">
    <property type="entry name" value="Helicase_assoc"/>
</dbReference>
<name>A0ABD3EX97_9STRA</name>
<dbReference type="EMBL" id="JBIMZQ010000050">
    <property type="protein sequence ID" value="KAL3658887.1"/>
    <property type="molecule type" value="Genomic_DNA"/>
</dbReference>
<evidence type="ECO:0000313" key="4">
    <source>
        <dbReference type="EMBL" id="KAL3658887.1"/>
    </source>
</evidence>
<sequence length="1106" mass="127188">METARRSGPSFGGILDDVSVNTVDHREKKWFGVFMPALRTFRSLFGHTDVPEDFVVPQSSPLWPSATWGLHLGQIISRSHDTRRHYSSQVAASQPELNELGFTWTATNAADRSWRRQVLPALYAFHQEQGHCNVPATFVVPEWESWPQEAWGLNLGAIVKRIRAGRSYVDQSARDNDTLDSLGFLWDLRDVEWQERILPALATFADEFGNSPIAPDFVVPSHFPWLRQTWGLELGAFLSDPHKREQYSVQIVRDSKVLEGFGFEVYLSDETWERQVVPLLTIFSTVFPTQYIVPKHFIVPRIQPWPRKMWGLDFGRIAMQNSKRMAVVESGWKRRCEAPKTLSLVSENRSQVWIFSALVTFVEVFGDCRLGSQFTVPSVFPWPKATWGLRLGAEMAAYSKDGAYFEQIGRDADRLDALGFSFKLSGTAWEQLGTPLLKTFSTVYPCTVVAETFIVPSEAPWQETMWGVKLGKLVRWNYQHMADIENDWRVQVLKTVEIHHQKNAGIPIGNKFVVPSQSPWPSKTWGMDLARVLQRLQSGQCYDGHVALARNSVARLKYGLLQQRDEAWEAIFTALRVYSRNFGDCNVNVNFVAPDNLSWPKPVWNLPLGQILEKMKITGNFFSYVGRCADRLSKLNFSLKLSNVAWEKKVAPLIATFAKLHPKDKIPFGTGWGFSIPSKEPWPESSWGVNLGIIIQWNLPRLEAIEQDWRDQVLIANDVFQYENDNKILRDHFVVPSRPPWPYKTWGRELRHIITCVQVGQHYGGHVAIANFQSTHASVVSREEDEQRKSILPALHTFALVFGHCSVPEDFIVPSESPWPKLTLGLSLGRIVWEMENYGAFFTEVGLNADRLETLGFRYKLADSAWLKHVAPLLEMYAAQYPHEVLPEEFVVPPKKPWPEELHGLRLGKIVSWCSRFIFSKQRQWEEREMPGNSEKYGYCKVPASFKVPYELPWPKQMWGLRVKTYLRQLSQSGDLFLSGGLHHALTSEEDFGFVFKVETEGFAFRKSEPEPENYSAPVDRIYESFRPGSLLGKRFLRKEGWIGCYSPEARKKRILRFLKKRQERVWVKGVKYNIRKSFADTRLRVKGRFVTSEDEKTLRELLSFT</sequence>
<comment type="subcellular location">
    <subcellularLocation>
        <location evidence="1">Nucleus</location>
    </subcellularLocation>
</comment>
<keyword evidence="5" id="KW-1185">Reference proteome</keyword>
<dbReference type="PROSITE" id="PS51017">
    <property type="entry name" value="CCT"/>
    <property type="match status" value="1"/>
</dbReference>
<dbReference type="Pfam" id="PF06203">
    <property type="entry name" value="CCT"/>
    <property type="match status" value="1"/>
</dbReference>
<dbReference type="InterPro" id="IPR010402">
    <property type="entry name" value="CCT_domain"/>
</dbReference>
<dbReference type="PANTHER" id="PTHR37066:SF1">
    <property type="entry name" value="LNS2_PITP DOMAIN-CONTAINING PROTEIN"/>
    <property type="match status" value="1"/>
</dbReference>
<accession>A0ABD3EX97</accession>
<dbReference type="GO" id="GO:0005634">
    <property type="term" value="C:nucleus"/>
    <property type="evidence" value="ECO:0007669"/>
    <property type="project" value="UniProtKB-SubCell"/>
</dbReference>
<dbReference type="AlphaFoldDB" id="A0ABD3EX97"/>
<evidence type="ECO:0000256" key="1">
    <source>
        <dbReference type="ARBA" id="ARBA00004123"/>
    </source>
</evidence>
<organism evidence="4 5">
    <name type="scientific">Phytophthora oleae</name>
    <dbReference type="NCBI Taxonomy" id="2107226"/>
    <lineage>
        <taxon>Eukaryota</taxon>
        <taxon>Sar</taxon>
        <taxon>Stramenopiles</taxon>
        <taxon>Oomycota</taxon>
        <taxon>Peronosporomycetes</taxon>
        <taxon>Peronosporales</taxon>
        <taxon>Peronosporaceae</taxon>
        <taxon>Phytophthora</taxon>
    </lineage>
</organism>
<reference evidence="4 5" key="1">
    <citation type="submission" date="2024-09" db="EMBL/GenBank/DDBJ databases">
        <title>Genome sequencing and assembly of Phytophthora oleae, isolate VK10A, causative agent of rot of olive drupes.</title>
        <authorList>
            <person name="Conti Taguali S."/>
            <person name="Riolo M."/>
            <person name="La Spada F."/>
            <person name="Cacciola S.O."/>
            <person name="Dionisio G."/>
        </authorList>
    </citation>
    <scope>NUCLEOTIDE SEQUENCE [LARGE SCALE GENOMIC DNA]</scope>
    <source>
        <strain evidence="4 5">VK10A</strain>
    </source>
</reference>
<proteinExistence type="predicted"/>
<evidence type="ECO:0000259" key="3">
    <source>
        <dbReference type="PROSITE" id="PS51017"/>
    </source>
</evidence>
<feature type="domain" description="CCT" evidence="3">
    <location>
        <begin position="1051"/>
        <end position="1093"/>
    </location>
</feature>
<evidence type="ECO:0000313" key="5">
    <source>
        <dbReference type="Proteomes" id="UP001632037"/>
    </source>
</evidence>
<dbReference type="PANTHER" id="PTHR37066">
    <property type="entry name" value="HELICASE-ASSOCIATED"/>
    <property type="match status" value="1"/>
</dbReference>
<comment type="caution">
    <text evidence="4">The sequence shown here is derived from an EMBL/GenBank/DDBJ whole genome shotgun (WGS) entry which is preliminary data.</text>
</comment>